<reference evidence="6" key="1">
    <citation type="thesis" date="2020" institute="ProQuest LLC" country="789 East Eisenhower Parkway, Ann Arbor, MI, USA">
        <title>Comparative Genomics and Chromosome Evolution.</title>
        <authorList>
            <person name="Mudd A.B."/>
        </authorList>
    </citation>
    <scope>NUCLEOTIDE SEQUENCE</scope>
    <source>
        <strain evidence="6">1538</strain>
        <tissue evidence="6">Blood</tissue>
    </source>
</reference>
<dbReference type="SUPFAM" id="SSF140959">
    <property type="entry name" value="Indolic compounds 2,3-dioxygenase-like"/>
    <property type="match status" value="1"/>
</dbReference>
<evidence type="ECO:0000313" key="6">
    <source>
        <dbReference type="EMBL" id="DBA32123.1"/>
    </source>
</evidence>
<keyword evidence="5" id="KW-0349">Heme</keyword>
<evidence type="ECO:0000313" key="7">
    <source>
        <dbReference type="Proteomes" id="UP001181693"/>
    </source>
</evidence>
<keyword evidence="7" id="KW-1185">Reference proteome</keyword>
<evidence type="ECO:0000256" key="1">
    <source>
        <dbReference type="ARBA" id="ARBA00007119"/>
    </source>
</evidence>
<dbReference type="GO" id="GO:0005737">
    <property type="term" value="C:cytoplasm"/>
    <property type="evidence" value="ECO:0007669"/>
    <property type="project" value="TreeGrafter"/>
</dbReference>
<evidence type="ECO:0008006" key="8">
    <source>
        <dbReference type="Google" id="ProtNLM"/>
    </source>
</evidence>
<keyword evidence="3 5" id="KW-0408">Iron</keyword>
<comment type="caution">
    <text evidence="6">The sequence shown here is derived from an EMBL/GenBank/DDBJ whole genome shotgun (WGS) entry which is preliminary data.</text>
</comment>
<dbReference type="AlphaFoldDB" id="A0AAV3B9G1"/>
<accession>A0AAV3B9G1</accession>
<protein>
    <recommendedName>
        <fullName evidence="8">Indoleamine 2,3-dioxygenase 2</fullName>
    </recommendedName>
</protein>
<dbReference type="GO" id="GO:0034354">
    <property type="term" value="P:'de novo' NAD+ biosynthetic process from L-tryptophan"/>
    <property type="evidence" value="ECO:0007669"/>
    <property type="project" value="TreeGrafter"/>
</dbReference>
<dbReference type="Gene3D" id="1.20.58.480">
    <property type="match status" value="1"/>
</dbReference>
<dbReference type="PANTHER" id="PTHR28657:SF4">
    <property type="entry name" value="INDOLEAMINE 2,3-DIOXYGENASE 2"/>
    <property type="match status" value="1"/>
</dbReference>
<dbReference type="GO" id="GO:0046872">
    <property type="term" value="F:metal ion binding"/>
    <property type="evidence" value="ECO:0007669"/>
    <property type="project" value="UniProtKB-KW"/>
</dbReference>
<gene>
    <name evidence="6" type="ORF">GDO54_007866</name>
</gene>
<dbReference type="GO" id="GO:0020037">
    <property type="term" value="F:heme binding"/>
    <property type="evidence" value="ECO:0007669"/>
    <property type="project" value="InterPro"/>
</dbReference>
<comment type="similarity">
    <text evidence="1">Belongs to the indoleamine 2,3-dioxygenase family.</text>
</comment>
<sequence>MPELDIKQLKGHRQQRLARTVLSHLVMGYVWQNGESGGVKVLPRVLAVPYHQLSEALGLPPIMLHADFVLANWKKKDPLGNLSTIVSVPGGDSLQGFVLVTLLVEVAAVPAAKAIIQAVKSVESGDQQTLIVALQDMERSINQMSEAMHLMYGYWKDNPNMPEGLIYEGISEEPLQVSGVSATQSTIYHALDELFGIQHKPESVDFLLRMRHYMLPAHRNFIRWVQEAPKLPEYILHSKDPALLFIFNQCISALTELRSLHIRIVSKYVTTAGIRARAKKHQEANQSQEQQEKGTGGSNFMSFLKIVRDTCKEGMLRDSTPGDH</sequence>
<keyword evidence="4" id="KW-0823">Tryptophan catabolism</keyword>
<dbReference type="EMBL" id="DYDO01000002">
    <property type="protein sequence ID" value="DBA32123.1"/>
    <property type="molecule type" value="Genomic_DNA"/>
</dbReference>
<dbReference type="Proteomes" id="UP001181693">
    <property type="component" value="Unassembled WGS sequence"/>
</dbReference>
<organism evidence="6 7">
    <name type="scientific">Pyxicephalus adspersus</name>
    <name type="common">African bullfrog</name>
    <dbReference type="NCBI Taxonomy" id="30357"/>
    <lineage>
        <taxon>Eukaryota</taxon>
        <taxon>Metazoa</taxon>
        <taxon>Chordata</taxon>
        <taxon>Craniata</taxon>
        <taxon>Vertebrata</taxon>
        <taxon>Euteleostomi</taxon>
        <taxon>Amphibia</taxon>
        <taxon>Batrachia</taxon>
        <taxon>Anura</taxon>
        <taxon>Neobatrachia</taxon>
        <taxon>Ranoidea</taxon>
        <taxon>Pyxicephalidae</taxon>
        <taxon>Pyxicephalinae</taxon>
        <taxon>Pyxicephalus</taxon>
    </lineage>
</organism>
<evidence type="ECO:0000256" key="4">
    <source>
        <dbReference type="ARBA" id="ARBA00023079"/>
    </source>
</evidence>
<evidence type="ECO:0000256" key="2">
    <source>
        <dbReference type="ARBA" id="ARBA00022723"/>
    </source>
</evidence>
<evidence type="ECO:0000256" key="5">
    <source>
        <dbReference type="PIRSR" id="PIRSR600898-1"/>
    </source>
</evidence>
<dbReference type="GO" id="GO:0033754">
    <property type="term" value="F:indoleamine 2,3-dioxygenase activity"/>
    <property type="evidence" value="ECO:0007669"/>
    <property type="project" value="TreeGrafter"/>
</dbReference>
<dbReference type="InterPro" id="IPR000898">
    <property type="entry name" value="Indolamine_dOase"/>
</dbReference>
<dbReference type="GO" id="GO:0019441">
    <property type="term" value="P:L-tryptophan catabolic process to kynurenine"/>
    <property type="evidence" value="ECO:0007669"/>
    <property type="project" value="InterPro"/>
</dbReference>
<feature type="binding site" description="proximal binding residue" evidence="5">
    <location>
        <position position="261"/>
    </location>
    <ligand>
        <name>heme b</name>
        <dbReference type="ChEBI" id="CHEBI:60344"/>
    </ligand>
    <ligandPart>
        <name>Fe</name>
        <dbReference type="ChEBI" id="CHEBI:18248"/>
    </ligandPart>
</feature>
<dbReference type="PANTHER" id="PTHR28657">
    <property type="entry name" value="INDOLEAMINE 2,3-DIOXYGENASE"/>
    <property type="match status" value="1"/>
</dbReference>
<dbReference type="GO" id="GO:0004833">
    <property type="term" value="F:L-tryptophan 2,3-dioxygenase activity"/>
    <property type="evidence" value="ECO:0007669"/>
    <property type="project" value="TreeGrafter"/>
</dbReference>
<dbReference type="InterPro" id="IPR037217">
    <property type="entry name" value="Trp/Indoleamine_2_3_dOase-like"/>
</dbReference>
<proteinExistence type="inferred from homology"/>
<dbReference type="Pfam" id="PF01231">
    <property type="entry name" value="IDO"/>
    <property type="match status" value="1"/>
</dbReference>
<keyword evidence="2 5" id="KW-0479">Metal-binding</keyword>
<evidence type="ECO:0000256" key="3">
    <source>
        <dbReference type="ARBA" id="ARBA00023004"/>
    </source>
</evidence>
<name>A0AAV3B9G1_PYXAD</name>